<gene>
    <name evidence="2" type="ORF">SPARVUS_LOCUS12041964</name>
</gene>
<feature type="non-terminal residue" evidence="2">
    <location>
        <position position="1"/>
    </location>
</feature>
<protein>
    <submittedName>
        <fullName evidence="2">Uncharacterized protein</fullName>
    </submittedName>
</protein>
<dbReference type="EMBL" id="CATNWA010016900">
    <property type="protein sequence ID" value="CAI9596228.1"/>
    <property type="molecule type" value="Genomic_DNA"/>
</dbReference>
<evidence type="ECO:0000256" key="1">
    <source>
        <dbReference type="SAM" id="Phobius"/>
    </source>
</evidence>
<name>A0ABN9FHX5_9NEOB</name>
<organism evidence="2 3">
    <name type="scientific">Staurois parvus</name>
    <dbReference type="NCBI Taxonomy" id="386267"/>
    <lineage>
        <taxon>Eukaryota</taxon>
        <taxon>Metazoa</taxon>
        <taxon>Chordata</taxon>
        <taxon>Craniata</taxon>
        <taxon>Vertebrata</taxon>
        <taxon>Euteleostomi</taxon>
        <taxon>Amphibia</taxon>
        <taxon>Batrachia</taxon>
        <taxon>Anura</taxon>
        <taxon>Neobatrachia</taxon>
        <taxon>Ranoidea</taxon>
        <taxon>Ranidae</taxon>
        <taxon>Staurois</taxon>
    </lineage>
</organism>
<feature type="transmembrane region" description="Helical" evidence="1">
    <location>
        <begin position="26"/>
        <end position="51"/>
    </location>
</feature>
<keyword evidence="1" id="KW-0812">Transmembrane</keyword>
<evidence type="ECO:0000313" key="3">
    <source>
        <dbReference type="Proteomes" id="UP001162483"/>
    </source>
</evidence>
<dbReference type="Proteomes" id="UP001162483">
    <property type="component" value="Unassembled WGS sequence"/>
</dbReference>
<evidence type="ECO:0000313" key="2">
    <source>
        <dbReference type="EMBL" id="CAI9596228.1"/>
    </source>
</evidence>
<sequence length="65" mass="7328">TVVTNLCSHRDTARKSSCLCSFHNSAAYACFFAILTILHYNIKIFTCLVSCKSQGRLTIWRARGQ</sequence>
<keyword evidence="1" id="KW-0472">Membrane</keyword>
<accession>A0ABN9FHX5</accession>
<proteinExistence type="predicted"/>
<reference evidence="2" key="1">
    <citation type="submission" date="2023-05" db="EMBL/GenBank/DDBJ databases">
        <authorList>
            <person name="Stuckert A."/>
        </authorList>
    </citation>
    <scope>NUCLEOTIDE SEQUENCE</scope>
</reference>
<keyword evidence="1" id="KW-1133">Transmembrane helix</keyword>
<comment type="caution">
    <text evidence="2">The sequence shown here is derived from an EMBL/GenBank/DDBJ whole genome shotgun (WGS) entry which is preliminary data.</text>
</comment>
<keyword evidence="3" id="KW-1185">Reference proteome</keyword>